<keyword evidence="2" id="KW-1185">Reference proteome</keyword>
<accession>A0A8K0HUQ6</accession>
<reference evidence="1" key="1">
    <citation type="journal article" date="2017" name="Gigascience">
        <title>The genome draft of coconut (Cocos nucifera).</title>
        <authorList>
            <person name="Xiao Y."/>
            <person name="Xu P."/>
            <person name="Fan H."/>
            <person name="Baudouin L."/>
            <person name="Xia W."/>
            <person name="Bocs S."/>
            <person name="Xu J."/>
            <person name="Li Q."/>
            <person name="Guo A."/>
            <person name="Zhou L."/>
            <person name="Li J."/>
            <person name="Wu Y."/>
            <person name="Ma Z."/>
            <person name="Armero A."/>
            <person name="Issali A.E."/>
            <person name="Liu N."/>
            <person name="Peng M."/>
            <person name="Yang Y."/>
        </authorList>
    </citation>
    <scope>NUCLEOTIDE SEQUENCE</scope>
    <source>
        <tissue evidence="1">Spear leaf of Hainan Tall coconut</tissue>
    </source>
</reference>
<dbReference type="Proteomes" id="UP000797356">
    <property type="component" value="Chromosome 1"/>
</dbReference>
<protein>
    <submittedName>
        <fullName evidence="1">Uncharacterized protein</fullName>
    </submittedName>
</protein>
<dbReference type="EMBL" id="CM017872">
    <property type="protein sequence ID" value="KAG1327051.1"/>
    <property type="molecule type" value="Genomic_DNA"/>
</dbReference>
<reference evidence="1" key="2">
    <citation type="submission" date="2019-07" db="EMBL/GenBank/DDBJ databases">
        <authorList>
            <person name="Yang Y."/>
            <person name="Bocs S."/>
            <person name="Baudouin L."/>
        </authorList>
    </citation>
    <scope>NUCLEOTIDE SEQUENCE</scope>
    <source>
        <tissue evidence="1">Spear leaf of Hainan Tall coconut</tissue>
    </source>
</reference>
<organism evidence="1 2">
    <name type="scientific">Cocos nucifera</name>
    <name type="common">Coconut palm</name>
    <dbReference type="NCBI Taxonomy" id="13894"/>
    <lineage>
        <taxon>Eukaryota</taxon>
        <taxon>Viridiplantae</taxon>
        <taxon>Streptophyta</taxon>
        <taxon>Embryophyta</taxon>
        <taxon>Tracheophyta</taxon>
        <taxon>Spermatophyta</taxon>
        <taxon>Magnoliopsida</taxon>
        <taxon>Liliopsida</taxon>
        <taxon>Arecaceae</taxon>
        <taxon>Arecoideae</taxon>
        <taxon>Cocoseae</taxon>
        <taxon>Attaleinae</taxon>
        <taxon>Cocos</taxon>
    </lineage>
</organism>
<name>A0A8K0HUQ6_COCNU</name>
<evidence type="ECO:0000313" key="1">
    <source>
        <dbReference type="EMBL" id="KAG1327051.1"/>
    </source>
</evidence>
<dbReference type="AlphaFoldDB" id="A0A8K0HUQ6"/>
<comment type="caution">
    <text evidence="1">The sequence shown here is derived from an EMBL/GenBank/DDBJ whole genome shotgun (WGS) entry which is preliminary data.</text>
</comment>
<gene>
    <name evidence="1" type="ORF">COCNU_01G009850</name>
</gene>
<sequence length="86" mass="10116">MWRPPPITHDCRHVEPSSRRPLLWEAWSGRIAKLRRWLGFLPLLYCRGFFFRRGSLSFFSKSYKYQLANVAACLYAVLSASLPLVR</sequence>
<evidence type="ECO:0000313" key="2">
    <source>
        <dbReference type="Proteomes" id="UP000797356"/>
    </source>
</evidence>
<proteinExistence type="predicted"/>